<comment type="caution">
    <text evidence="2">The sequence shown here is derived from an EMBL/GenBank/DDBJ whole genome shotgun (WGS) entry which is preliminary data.</text>
</comment>
<dbReference type="Proteomes" id="UP000295741">
    <property type="component" value="Unassembled WGS sequence"/>
</dbReference>
<accession>A0A4R6J075</accession>
<sequence>MKNLSREQLRNLKGGNDPEGPQEPAEAFAGTIE</sequence>
<gene>
    <name evidence="2" type="ORF">BC659_0646</name>
</gene>
<evidence type="ECO:0000313" key="3">
    <source>
        <dbReference type="Proteomes" id="UP000295741"/>
    </source>
</evidence>
<proteinExistence type="predicted"/>
<reference evidence="2 3" key="1">
    <citation type="submission" date="2019-03" db="EMBL/GenBank/DDBJ databases">
        <title>Genomic Encyclopedia of Archaeal and Bacterial Type Strains, Phase II (KMG-II): from individual species to whole genera.</title>
        <authorList>
            <person name="Goeker M."/>
        </authorList>
    </citation>
    <scope>NUCLEOTIDE SEQUENCE [LARGE SCALE GENOMIC DNA]</scope>
    <source>
        <strain evidence="2 3">DSM 28323</strain>
    </source>
</reference>
<evidence type="ECO:0000256" key="1">
    <source>
        <dbReference type="SAM" id="MobiDB-lite"/>
    </source>
</evidence>
<feature type="compositionally biased region" description="Basic and acidic residues" evidence="1">
    <location>
        <begin position="1"/>
        <end position="10"/>
    </location>
</feature>
<evidence type="ECO:0000313" key="2">
    <source>
        <dbReference type="EMBL" id="TDO28570.1"/>
    </source>
</evidence>
<protein>
    <submittedName>
        <fullName evidence="2">Uncharacterized protein</fullName>
    </submittedName>
</protein>
<feature type="region of interest" description="Disordered" evidence="1">
    <location>
        <begin position="1"/>
        <end position="33"/>
    </location>
</feature>
<dbReference type="EMBL" id="SNWP01000010">
    <property type="protein sequence ID" value="TDO28570.1"/>
    <property type="molecule type" value="Genomic_DNA"/>
</dbReference>
<organism evidence="2 3">
    <name type="scientific">Sediminibacterium goheungense</name>
    <dbReference type="NCBI Taxonomy" id="1086393"/>
    <lineage>
        <taxon>Bacteria</taxon>
        <taxon>Pseudomonadati</taxon>
        <taxon>Bacteroidota</taxon>
        <taxon>Chitinophagia</taxon>
        <taxon>Chitinophagales</taxon>
        <taxon>Chitinophagaceae</taxon>
        <taxon>Sediminibacterium</taxon>
    </lineage>
</organism>
<name>A0A4R6J075_9BACT</name>
<dbReference type="AlphaFoldDB" id="A0A4R6J075"/>
<keyword evidence="3" id="KW-1185">Reference proteome</keyword>